<evidence type="ECO:0000313" key="3">
    <source>
        <dbReference type="WBParaSite" id="OFLC_0001081001-mRNA-1"/>
    </source>
</evidence>
<evidence type="ECO:0000313" key="1">
    <source>
        <dbReference type="EMBL" id="VDO71516.1"/>
    </source>
</evidence>
<dbReference type="AlphaFoldDB" id="A0A183HTJ8"/>
<dbReference type="EMBL" id="UZAJ01014851">
    <property type="protein sequence ID" value="VDO71516.1"/>
    <property type="molecule type" value="Genomic_DNA"/>
</dbReference>
<dbReference type="WBParaSite" id="OFLC_0001081001-mRNA-1">
    <property type="protein sequence ID" value="OFLC_0001081001-mRNA-1"/>
    <property type="gene ID" value="OFLC_0001081001"/>
</dbReference>
<evidence type="ECO:0000313" key="2">
    <source>
        <dbReference type="Proteomes" id="UP000267606"/>
    </source>
</evidence>
<gene>
    <name evidence="1" type="ORF">OFLC_LOCUS10810</name>
</gene>
<accession>A0A183HTJ8</accession>
<dbReference type="STRING" id="387005.A0A183HTJ8"/>
<name>A0A183HTJ8_9BILA</name>
<keyword evidence="2" id="KW-1185">Reference proteome</keyword>
<organism evidence="3">
    <name type="scientific">Onchocerca flexuosa</name>
    <dbReference type="NCBI Taxonomy" id="387005"/>
    <lineage>
        <taxon>Eukaryota</taxon>
        <taxon>Metazoa</taxon>
        <taxon>Ecdysozoa</taxon>
        <taxon>Nematoda</taxon>
        <taxon>Chromadorea</taxon>
        <taxon>Rhabditida</taxon>
        <taxon>Spirurina</taxon>
        <taxon>Spiruromorpha</taxon>
        <taxon>Filarioidea</taxon>
        <taxon>Onchocercidae</taxon>
        <taxon>Onchocerca</taxon>
    </lineage>
</organism>
<reference evidence="3" key="1">
    <citation type="submission" date="2016-06" db="UniProtKB">
        <authorList>
            <consortium name="WormBaseParasite"/>
        </authorList>
    </citation>
    <scope>IDENTIFICATION</scope>
</reference>
<reference evidence="1 2" key="2">
    <citation type="submission" date="2018-11" db="EMBL/GenBank/DDBJ databases">
        <authorList>
            <consortium name="Pathogen Informatics"/>
        </authorList>
    </citation>
    <scope>NUCLEOTIDE SEQUENCE [LARGE SCALE GENOMIC DNA]</scope>
</reference>
<dbReference type="Proteomes" id="UP000267606">
    <property type="component" value="Unassembled WGS sequence"/>
</dbReference>
<sequence>MCSKEWQKRGLSHAHIIIWLSDKIASNEIDDVICSEIPHADVDKDLHEVVPICMIHGLYGTLNLNSPCMINGKCYKRYPRALASNRVTGNNGYHLYRRRSAEDVIWKQSDDF</sequence>
<protein>
    <submittedName>
        <fullName evidence="3">Helitron_like_N domain-containing protein</fullName>
    </submittedName>
</protein>
<proteinExistence type="predicted"/>